<dbReference type="Pfam" id="PF00405">
    <property type="entry name" value="Transferrin"/>
    <property type="match status" value="1"/>
</dbReference>
<feature type="domain" description="Transferrin-like" evidence="1">
    <location>
        <begin position="44"/>
        <end position="143"/>
    </location>
</feature>
<dbReference type="Gene3D" id="3.40.190.10">
    <property type="entry name" value="Periplasmic binding protein-like II"/>
    <property type="match status" value="1"/>
</dbReference>
<dbReference type="PANTHER" id="PTHR11485:SF29">
    <property type="entry name" value="TRANSFERRIN 2"/>
    <property type="match status" value="1"/>
</dbReference>
<accession>A0AAV8XR89</accession>
<dbReference type="EMBL" id="JAPWTK010000389">
    <property type="protein sequence ID" value="KAJ8941076.1"/>
    <property type="molecule type" value="Genomic_DNA"/>
</dbReference>
<dbReference type="Proteomes" id="UP001162162">
    <property type="component" value="Unassembled WGS sequence"/>
</dbReference>
<dbReference type="GO" id="GO:0005615">
    <property type="term" value="C:extracellular space"/>
    <property type="evidence" value="ECO:0007669"/>
    <property type="project" value="TreeGrafter"/>
</dbReference>
<dbReference type="PROSITE" id="PS51408">
    <property type="entry name" value="TRANSFERRIN_LIKE_4"/>
    <property type="match status" value="1"/>
</dbReference>
<dbReference type="PRINTS" id="PR00422">
    <property type="entry name" value="TRANSFERRIN"/>
</dbReference>
<dbReference type="GO" id="GO:0005769">
    <property type="term" value="C:early endosome"/>
    <property type="evidence" value="ECO:0007669"/>
    <property type="project" value="TreeGrafter"/>
</dbReference>
<dbReference type="GO" id="GO:0005886">
    <property type="term" value="C:plasma membrane"/>
    <property type="evidence" value="ECO:0007669"/>
    <property type="project" value="TreeGrafter"/>
</dbReference>
<dbReference type="GO" id="GO:0006826">
    <property type="term" value="P:iron ion transport"/>
    <property type="evidence" value="ECO:0007669"/>
    <property type="project" value="TreeGrafter"/>
</dbReference>
<name>A0AAV8XR89_9CUCU</name>
<proteinExistence type="predicted"/>
<evidence type="ECO:0000259" key="1">
    <source>
        <dbReference type="PROSITE" id="PS51408"/>
    </source>
</evidence>
<reference evidence="2" key="1">
    <citation type="journal article" date="2023" name="Insect Mol. Biol.">
        <title>Genome sequencing provides insights into the evolution of gene families encoding plant cell wall-degrading enzymes in longhorned beetles.</title>
        <authorList>
            <person name="Shin N.R."/>
            <person name="Okamura Y."/>
            <person name="Kirsch R."/>
            <person name="Pauchet Y."/>
        </authorList>
    </citation>
    <scope>NUCLEOTIDE SEQUENCE</scope>
    <source>
        <strain evidence="2">AMC_N1</strain>
    </source>
</reference>
<evidence type="ECO:0000313" key="2">
    <source>
        <dbReference type="EMBL" id="KAJ8941076.1"/>
    </source>
</evidence>
<evidence type="ECO:0000313" key="3">
    <source>
        <dbReference type="Proteomes" id="UP001162162"/>
    </source>
</evidence>
<gene>
    <name evidence="2" type="ORF">NQ318_003257</name>
</gene>
<protein>
    <recommendedName>
        <fullName evidence="1">Transferrin-like domain-containing protein</fullName>
    </recommendedName>
</protein>
<comment type="caution">
    <text evidence="2">The sequence shown here is derived from an EMBL/GenBank/DDBJ whole genome shotgun (WGS) entry which is preliminary data.</text>
</comment>
<dbReference type="AlphaFoldDB" id="A0AAV8XR89"/>
<keyword evidence="3" id="KW-1185">Reference proteome</keyword>
<dbReference type="GO" id="GO:0055037">
    <property type="term" value="C:recycling endosome"/>
    <property type="evidence" value="ECO:0007669"/>
    <property type="project" value="TreeGrafter"/>
</dbReference>
<dbReference type="SUPFAM" id="SSF53850">
    <property type="entry name" value="Periplasmic binding protein-like II"/>
    <property type="match status" value="1"/>
</dbReference>
<dbReference type="InterPro" id="IPR001156">
    <property type="entry name" value="Transferrin-like_dom"/>
</dbReference>
<organism evidence="2 3">
    <name type="scientific">Aromia moschata</name>
    <dbReference type="NCBI Taxonomy" id="1265417"/>
    <lineage>
        <taxon>Eukaryota</taxon>
        <taxon>Metazoa</taxon>
        <taxon>Ecdysozoa</taxon>
        <taxon>Arthropoda</taxon>
        <taxon>Hexapoda</taxon>
        <taxon>Insecta</taxon>
        <taxon>Pterygota</taxon>
        <taxon>Neoptera</taxon>
        <taxon>Endopterygota</taxon>
        <taxon>Coleoptera</taxon>
        <taxon>Polyphaga</taxon>
        <taxon>Cucujiformia</taxon>
        <taxon>Chrysomeloidea</taxon>
        <taxon>Cerambycidae</taxon>
        <taxon>Cerambycinae</taxon>
        <taxon>Callichromatini</taxon>
        <taxon>Aromia</taxon>
    </lineage>
</organism>
<sequence length="143" mass="16490">MTLELEEMMDIELLTNIVVESERQSFWKTTQFKDNKPREKQFNITWCTISKEEHKKCLNFAMANERDQIKVGYERAEITCKSASTKDECMQLLDEGNVTMTTLDAGSVYVGGRYHSLVPIAQEVLQGGFKFYYGVAVIKKRDT</sequence>
<dbReference type="PANTHER" id="PTHR11485">
    <property type="entry name" value="TRANSFERRIN"/>
    <property type="match status" value="1"/>
</dbReference>